<feature type="domain" description="TonB-dependent receptor-like beta-barrel" evidence="18">
    <location>
        <begin position="253"/>
        <end position="704"/>
    </location>
</feature>
<evidence type="ECO:0000256" key="17">
    <source>
        <dbReference type="SAM" id="SignalP"/>
    </source>
</evidence>
<accession>A0A090SV57</accession>
<evidence type="ECO:0000259" key="19">
    <source>
        <dbReference type="Pfam" id="PF07715"/>
    </source>
</evidence>
<name>A0A090SV57_9VIBR</name>
<dbReference type="GO" id="GO:0015344">
    <property type="term" value="F:siderophore uptake transmembrane transporter activity"/>
    <property type="evidence" value="ECO:0007669"/>
    <property type="project" value="TreeGrafter"/>
</dbReference>
<keyword evidence="7 17" id="KW-0732">Signal</keyword>
<evidence type="ECO:0000256" key="4">
    <source>
        <dbReference type="ARBA" id="ARBA00022452"/>
    </source>
</evidence>
<keyword evidence="8" id="KW-0408">Iron</keyword>
<evidence type="ECO:0000256" key="6">
    <source>
        <dbReference type="ARBA" id="ARBA00022692"/>
    </source>
</evidence>
<dbReference type="EMBL" id="BBMT01000001">
    <property type="protein sequence ID" value="GAL31640.1"/>
    <property type="molecule type" value="Genomic_DNA"/>
</dbReference>
<comment type="caution">
    <text evidence="20">The sequence shown here is derived from an EMBL/GenBank/DDBJ whole genome shotgun (WGS) entry which is preliminary data.</text>
</comment>
<dbReference type="Gene3D" id="2.40.170.20">
    <property type="entry name" value="TonB-dependent receptor, beta-barrel domain"/>
    <property type="match status" value="1"/>
</dbReference>
<evidence type="ECO:0000313" key="20">
    <source>
        <dbReference type="EMBL" id="GAL31640.1"/>
    </source>
</evidence>
<dbReference type="GO" id="GO:0044718">
    <property type="term" value="P:siderophore transmembrane transport"/>
    <property type="evidence" value="ECO:0007669"/>
    <property type="project" value="TreeGrafter"/>
</dbReference>
<protein>
    <recommendedName>
        <fullName evidence="14">Ferric aerobactin receptor</fullName>
    </recommendedName>
</protein>
<dbReference type="FunFam" id="2.40.170.20:FF:000007">
    <property type="entry name" value="Ferric aerobactin receptor"/>
    <property type="match status" value="1"/>
</dbReference>
<evidence type="ECO:0000256" key="14">
    <source>
        <dbReference type="ARBA" id="ARBA00072094"/>
    </source>
</evidence>
<keyword evidence="11 15" id="KW-0472">Membrane</keyword>
<sequence>MKAPSNCFPFNKILAALLVAGVTAPTFASTETKPPKNQKSADEKMVVVASRAPKSISEIPATVWYVDSEAIERGNRSGKTLGEILAQEVPSLDMSSGARTNFGQNLRGRPMLVMIDGVSMNSSRGISRQLDSIDPFNIQRVEVLSGASSIYGAGATGGVINIVTKKAEAEELTFESFVSGQSGFNSSEDGDFKLAQSVSGGNEKVKGRAAVVYGKTQGLYDANGKMVVPDMTQGSLQFNETVDAMGNMTVDVSETKKLNFTAQYYSSQQKSPYGLYRGPNYSQSPEVRKGFESDRQMGTKRVLINAEYVDEAFFGQQLLAQVSYRNEDYTYSPGYLRVSQGSFDPSGNSDVAYMSASQQKSEVFSFKTALVKKWNAFSLTYGVDGYHDRFSSNQTVYDPAKSAASGGLSNKSVFSTGRYPGVQTDSLAAYVQGDYAITDAWSVSGGYRFQSMKNKVDDFVDYREQVKIAFGQANSADVIKGGDATYDIGLFNLGTVYKLNDISSVWGNVSQGFDLPDAAKYYGQGKYKNGANGHRELVKSYDINTATLKGVKTNSYELGYRIDTADISFQTAAYYSLSDQTISKNNYQVVVKDQDTRIYGIEAALAYYITQNWDVGVNGHLVETETKSQTSGKWEKTDIGNASNSKVGAWLGWNESIYTARLQSQTMLSRTDEKGKTLNGYTTVDFVTTVDLPVGNLAISINNLFNEDYTTVWGQKAQHLYGDKALYNYKGRGRTVSINYQVRY</sequence>
<evidence type="ECO:0000256" key="7">
    <source>
        <dbReference type="ARBA" id="ARBA00022729"/>
    </source>
</evidence>
<dbReference type="InterPro" id="IPR000531">
    <property type="entry name" value="Beta-barrel_TonB"/>
</dbReference>
<evidence type="ECO:0000256" key="2">
    <source>
        <dbReference type="ARBA" id="ARBA00009810"/>
    </source>
</evidence>
<keyword evidence="13 15" id="KW-0998">Cell outer membrane</keyword>
<evidence type="ECO:0000256" key="9">
    <source>
        <dbReference type="ARBA" id="ARBA00023065"/>
    </source>
</evidence>
<keyword evidence="9" id="KW-0406">Ion transport</keyword>
<evidence type="ECO:0000313" key="21">
    <source>
        <dbReference type="Proteomes" id="UP000029224"/>
    </source>
</evidence>
<reference evidence="20 21" key="1">
    <citation type="submission" date="2014-09" db="EMBL/GenBank/DDBJ databases">
        <title>Vibrio maritimus JCM 19240. (C210) whole genome shotgun sequence.</title>
        <authorList>
            <person name="Sawabe T."/>
            <person name="Meirelles P."/>
            <person name="Nakanishi M."/>
            <person name="Sayaka M."/>
            <person name="Hattori M."/>
            <person name="Ohkuma M."/>
        </authorList>
    </citation>
    <scope>NUCLEOTIDE SEQUENCE [LARGE SCALE GENOMIC DNA]</scope>
    <source>
        <strain evidence="20 21">JCM 19240</strain>
    </source>
</reference>
<dbReference type="InterPro" id="IPR012910">
    <property type="entry name" value="Plug_dom"/>
</dbReference>
<keyword evidence="3 15" id="KW-0813">Transport</keyword>
<comment type="subcellular location">
    <subcellularLocation>
        <location evidence="1 15">Cell outer membrane</location>
        <topology evidence="1 15">Multi-pass membrane protein</topology>
    </subcellularLocation>
</comment>
<evidence type="ECO:0000256" key="15">
    <source>
        <dbReference type="PROSITE-ProRule" id="PRU01360"/>
    </source>
</evidence>
<dbReference type="Pfam" id="PF07715">
    <property type="entry name" value="Plug"/>
    <property type="match status" value="1"/>
</dbReference>
<evidence type="ECO:0000256" key="3">
    <source>
        <dbReference type="ARBA" id="ARBA00022448"/>
    </source>
</evidence>
<proteinExistence type="inferred from homology"/>
<reference evidence="20 21" key="2">
    <citation type="submission" date="2014-09" db="EMBL/GenBank/DDBJ databases">
        <authorList>
            <consortium name="NBRP consortium"/>
            <person name="Sawabe T."/>
            <person name="Meirelles P."/>
            <person name="Nakanishi M."/>
            <person name="Sayaka M."/>
            <person name="Hattori M."/>
            <person name="Ohkuma M."/>
        </authorList>
    </citation>
    <scope>NUCLEOTIDE SEQUENCE [LARGE SCALE GENOMIC DNA]</scope>
    <source>
        <strain evidence="20 21">JCM 19240</strain>
    </source>
</reference>
<dbReference type="PANTHER" id="PTHR30069">
    <property type="entry name" value="TONB-DEPENDENT OUTER MEMBRANE RECEPTOR"/>
    <property type="match status" value="1"/>
</dbReference>
<dbReference type="PANTHER" id="PTHR30069:SF42">
    <property type="entry name" value="FERRIC AEROBACTIN RECEPTOR"/>
    <property type="match status" value="1"/>
</dbReference>
<dbReference type="AlphaFoldDB" id="A0A090SV57"/>
<dbReference type="Gene3D" id="2.170.130.10">
    <property type="entry name" value="TonB-dependent receptor, plug domain"/>
    <property type="match status" value="1"/>
</dbReference>
<feature type="domain" description="TonB-dependent receptor plug" evidence="19">
    <location>
        <begin position="56"/>
        <end position="159"/>
    </location>
</feature>
<keyword evidence="12 20" id="KW-0675">Receptor</keyword>
<feature type="signal peptide" evidence="17">
    <location>
        <begin position="1"/>
        <end position="28"/>
    </location>
</feature>
<keyword evidence="4 15" id="KW-1134">Transmembrane beta strand</keyword>
<gene>
    <name evidence="20" type="ORF">JCM19240_5071</name>
</gene>
<keyword evidence="5" id="KW-0410">Iron transport</keyword>
<evidence type="ECO:0000256" key="1">
    <source>
        <dbReference type="ARBA" id="ARBA00004571"/>
    </source>
</evidence>
<dbReference type="InterPro" id="IPR036942">
    <property type="entry name" value="Beta-barrel_TonB_sf"/>
</dbReference>
<feature type="chain" id="PRO_5001863476" description="Ferric aerobactin receptor" evidence="17">
    <location>
        <begin position="29"/>
        <end position="744"/>
    </location>
</feature>
<evidence type="ECO:0000259" key="18">
    <source>
        <dbReference type="Pfam" id="PF00593"/>
    </source>
</evidence>
<evidence type="ECO:0000256" key="10">
    <source>
        <dbReference type="ARBA" id="ARBA00023077"/>
    </source>
</evidence>
<dbReference type="InterPro" id="IPR037066">
    <property type="entry name" value="Plug_dom_sf"/>
</dbReference>
<evidence type="ECO:0000256" key="13">
    <source>
        <dbReference type="ARBA" id="ARBA00023237"/>
    </source>
</evidence>
<dbReference type="InterPro" id="IPR039426">
    <property type="entry name" value="TonB-dep_rcpt-like"/>
</dbReference>
<dbReference type="GO" id="GO:0009279">
    <property type="term" value="C:cell outer membrane"/>
    <property type="evidence" value="ECO:0007669"/>
    <property type="project" value="UniProtKB-SubCell"/>
</dbReference>
<dbReference type="Proteomes" id="UP000029224">
    <property type="component" value="Unassembled WGS sequence"/>
</dbReference>
<dbReference type="OrthoDB" id="8670144at2"/>
<comment type="similarity">
    <text evidence="2 15 16">Belongs to the TonB-dependent receptor family.</text>
</comment>
<keyword evidence="21" id="KW-1185">Reference proteome</keyword>
<evidence type="ECO:0000256" key="5">
    <source>
        <dbReference type="ARBA" id="ARBA00022496"/>
    </source>
</evidence>
<dbReference type="GO" id="GO:0038023">
    <property type="term" value="F:signaling receptor activity"/>
    <property type="evidence" value="ECO:0007669"/>
    <property type="project" value="InterPro"/>
</dbReference>
<keyword evidence="10 16" id="KW-0798">TonB box</keyword>
<dbReference type="SUPFAM" id="SSF56935">
    <property type="entry name" value="Porins"/>
    <property type="match status" value="1"/>
</dbReference>
<evidence type="ECO:0000256" key="12">
    <source>
        <dbReference type="ARBA" id="ARBA00023170"/>
    </source>
</evidence>
<organism evidence="20 21">
    <name type="scientific">Vibrio maritimus</name>
    <dbReference type="NCBI Taxonomy" id="990268"/>
    <lineage>
        <taxon>Bacteria</taxon>
        <taxon>Pseudomonadati</taxon>
        <taxon>Pseudomonadota</taxon>
        <taxon>Gammaproteobacteria</taxon>
        <taxon>Vibrionales</taxon>
        <taxon>Vibrionaceae</taxon>
        <taxon>Vibrio</taxon>
    </lineage>
</organism>
<evidence type="ECO:0000256" key="8">
    <source>
        <dbReference type="ARBA" id="ARBA00023004"/>
    </source>
</evidence>
<dbReference type="PROSITE" id="PS52016">
    <property type="entry name" value="TONB_DEPENDENT_REC_3"/>
    <property type="match status" value="1"/>
</dbReference>
<dbReference type="InterPro" id="IPR010105">
    <property type="entry name" value="TonB_sidphr_rcpt"/>
</dbReference>
<dbReference type="FunFam" id="2.170.130.10:FF:000011">
    <property type="entry name" value="TonB-dependent siderophore receptor"/>
    <property type="match status" value="1"/>
</dbReference>
<evidence type="ECO:0000256" key="16">
    <source>
        <dbReference type="RuleBase" id="RU003357"/>
    </source>
</evidence>
<dbReference type="NCBIfam" id="TIGR01783">
    <property type="entry name" value="TonB-siderophor"/>
    <property type="match status" value="1"/>
</dbReference>
<evidence type="ECO:0000256" key="11">
    <source>
        <dbReference type="ARBA" id="ARBA00023136"/>
    </source>
</evidence>
<dbReference type="Pfam" id="PF00593">
    <property type="entry name" value="TonB_dep_Rec_b-barrel"/>
    <property type="match status" value="1"/>
</dbReference>
<dbReference type="CDD" id="cd01347">
    <property type="entry name" value="ligand_gated_channel"/>
    <property type="match status" value="1"/>
</dbReference>
<keyword evidence="6 15" id="KW-0812">Transmembrane</keyword>